<dbReference type="PANTHER" id="PTHR46558:SF11">
    <property type="entry name" value="HTH-TYPE TRANSCRIPTIONAL REGULATOR XRE"/>
    <property type="match status" value="1"/>
</dbReference>
<dbReference type="Pfam" id="PF01381">
    <property type="entry name" value="HTH_3"/>
    <property type="match status" value="1"/>
</dbReference>
<evidence type="ECO:0000313" key="3">
    <source>
        <dbReference type="EMBL" id="OUB59737.1"/>
    </source>
</evidence>
<evidence type="ECO:0000259" key="2">
    <source>
        <dbReference type="PROSITE" id="PS50943"/>
    </source>
</evidence>
<dbReference type="GO" id="GO:0003677">
    <property type="term" value="F:DNA binding"/>
    <property type="evidence" value="ECO:0007669"/>
    <property type="project" value="UniProtKB-KW"/>
</dbReference>
<dbReference type="InterPro" id="IPR010982">
    <property type="entry name" value="Lambda_DNA-bd_dom_sf"/>
</dbReference>
<dbReference type="PANTHER" id="PTHR46558">
    <property type="entry name" value="TRACRIPTIONAL REGULATORY PROTEIN-RELATED-RELATED"/>
    <property type="match status" value="1"/>
</dbReference>
<evidence type="ECO:0000313" key="4">
    <source>
        <dbReference type="Proteomes" id="UP000194816"/>
    </source>
</evidence>
<comment type="caution">
    <text evidence="3">The sequence shown here is derived from an EMBL/GenBank/DDBJ whole genome shotgun (WGS) entry which is preliminary data.</text>
</comment>
<keyword evidence="1" id="KW-0238">DNA-binding</keyword>
<reference evidence="3 4" key="1">
    <citation type="submission" date="2016-10" db="EMBL/GenBank/DDBJ databases">
        <title>Comparative genomics of Bacillus thuringiensis reveals a path to pathogens against multiple invertebrate hosts.</title>
        <authorList>
            <person name="Zheng J."/>
            <person name="Gao Q."/>
            <person name="Liu H."/>
            <person name="Peng D."/>
            <person name="Ruan L."/>
            <person name="Sun M."/>
        </authorList>
    </citation>
    <scope>NUCLEOTIDE SEQUENCE [LARGE SCALE GENOMIC DNA]</scope>
    <source>
        <strain evidence="3">BGSC 4AU1</strain>
    </source>
</reference>
<protein>
    <submittedName>
        <fullName evidence="3">Transcriptional regulator</fullName>
    </submittedName>
</protein>
<dbReference type="Proteomes" id="UP000194816">
    <property type="component" value="Unassembled WGS sequence"/>
</dbReference>
<dbReference type="PROSITE" id="PS50943">
    <property type="entry name" value="HTH_CROC1"/>
    <property type="match status" value="1"/>
</dbReference>
<evidence type="ECO:0000256" key="1">
    <source>
        <dbReference type="ARBA" id="ARBA00023125"/>
    </source>
</evidence>
<dbReference type="Gene3D" id="1.10.260.40">
    <property type="entry name" value="lambda repressor-like DNA-binding domains"/>
    <property type="match status" value="1"/>
</dbReference>
<dbReference type="InterPro" id="IPR001387">
    <property type="entry name" value="Cro/C1-type_HTH"/>
</dbReference>
<dbReference type="SMART" id="SM00530">
    <property type="entry name" value="HTH_XRE"/>
    <property type="match status" value="1"/>
</dbReference>
<name>A0A9X6LXY8_BACUH</name>
<dbReference type="SUPFAM" id="SSF47413">
    <property type="entry name" value="lambda repressor-like DNA-binding domains"/>
    <property type="match status" value="1"/>
</dbReference>
<dbReference type="CDD" id="cd00093">
    <property type="entry name" value="HTH_XRE"/>
    <property type="match status" value="1"/>
</dbReference>
<proteinExistence type="predicted"/>
<dbReference type="EMBL" id="MOOK01000040">
    <property type="protein sequence ID" value="OUB59737.1"/>
    <property type="molecule type" value="Genomic_DNA"/>
</dbReference>
<organism evidence="3 4">
    <name type="scientific">Bacillus thuringiensis subsp. higo</name>
    <dbReference type="NCBI Taxonomy" id="132266"/>
    <lineage>
        <taxon>Bacteria</taxon>
        <taxon>Bacillati</taxon>
        <taxon>Bacillota</taxon>
        <taxon>Bacilli</taxon>
        <taxon>Bacillales</taxon>
        <taxon>Bacillaceae</taxon>
        <taxon>Bacillus</taxon>
        <taxon>Bacillus cereus group</taxon>
    </lineage>
</organism>
<gene>
    <name evidence="3" type="ORF">BK716_03610</name>
</gene>
<feature type="domain" description="HTH cro/C1-type" evidence="2">
    <location>
        <begin position="8"/>
        <end position="62"/>
    </location>
</feature>
<accession>A0A9X6LXY8</accession>
<dbReference type="AlphaFoldDB" id="A0A9X6LXY8"/>
<sequence>MINFSEVLKRLRKSRDLTQEQIAEQLNLTRSQIENGETNRYESDISTLILLASYFNVSVNMLIGYQTDFEDEPIKDLISTTQATYASLDEQEREHFCKQVEQFVLMIDSNRDIF</sequence>